<reference evidence="3 4" key="1">
    <citation type="submission" date="2018-08" db="EMBL/GenBank/DDBJ databases">
        <title>Draft genome of the lignicolous fungus Coniochaeta pulveracea.</title>
        <authorList>
            <person name="Borstlap C.J."/>
            <person name="De Witt R.N."/>
            <person name="Botha A."/>
            <person name="Volschenk H."/>
        </authorList>
    </citation>
    <scope>NUCLEOTIDE SEQUENCE [LARGE SCALE GENOMIC DNA]</scope>
    <source>
        <strain evidence="3 4">CAB683</strain>
    </source>
</reference>
<keyword evidence="4" id="KW-1185">Reference proteome</keyword>
<dbReference type="OrthoDB" id="5296720at2759"/>
<accession>A0A420YNY8</accession>
<dbReference type="AlphaFoldDB" id="A0A420YNY8"/>
<feature type="compositionally biased region" description="Polar residues" evidence="1">
    <location>
        <begin position="247"/>
        <end position="265"/>
    </location>
</feature>
<protein>
    <recommendedName>
        <fullName evidence="2">F-box domain-containing protein</fullName>
    </recommendedName>
</protein>
<feature type="region of interest" description="Disordered" evidence="1">
    <location>
        <begin position="228"/>
        <end position="267"/>
    </location>
</feature>
<comment type="caution">
    <text evidence="3">The sequence shown here is derived from an EMBL/GenBank/DDBJ whole genome shotgun (WGS) entry which is preliminary data.</text>
</comment>
<evidence type="ECO:0000256" key="1">
    <source>
        <dbReference type="SAM" id="MobiDB-lite"/>
    </source>
</evidence>
<name>A0A420YNY8_9PEZI</name>
<dbReference type="STRING" id="177199.A0A420YNY8"/>
<evidence type="ECO:0000313" key="3">
    <source>
        <dbReference type="EMBL" id="RKU49552.1"/>
    </source>
</evidence>
<organism evidence="3 4">
    <name type="scientific">Coniochaeta pulveracea</name>
    <dbReference type="NCBI Taxonomy" id="177199"/>
    <lineage>
        <taxon>Eukaryota</taxon>
        <taxon>Fungi</taxon>
        <taxon>Dikarya</taxon>
        <taxon>Ascomycota</taxon>
        <taxon>Pezizomycotina</taxon>
        <taxon>Sordariomycetes</taxon>
        <taxon>Sordariomycetidae</taxon>
        <taxon>Coniochaetales</taxon>
        <taxon>Coniochaetaceae</taxon>
        <taxon>Coniochaeta</taxon>
    </lineage>
</organism>
<dbReference type="EMBL" id="QVQW01000001">
    <property type="protein sequence ID" value="RKU49552.1"/>
    <property type="molecule type" value="Genomic_DNA"/>
</dbReference>
<evidence type="ECO:0000313" key="4">
    <source>
        <dbReference type="Proteomes" id="UP000275385"/>
    </source>
</evidence>
<dbReference type="Gene3D" id="1.20.1280.50">
    <property type="match status" value="1"/>
</dbReference>
<evidence type="ECO:0000259" key="2">
    <source>
        <dbReference type="Pfam" id="PF12937"/>
    </source>
</evidence>
<dbReference type="InterPro" id="IPR001810">
    <property type="entry name" value="F-box_dom"/>
</dbReference>
<gene>
    <name evidence="3" type="ORF">DL546_009196</name>
</gene>
<feature type="compositionally biased region" description="Basic and acidic residues" evidence="1">
    <location>
        <begin position="235"/>
        <end position="244"/>
    </location>
</feature>
<dbReference type="Proteomes" id="UP000275385">
    <property type="component" value="Unassembled WGS sequence"/>
</dbReference>
<feature type="domain" description="F-box" evidence="2">
    <location>
        <begin position="9"/>
        <end position="73"/>
    </location>
</feature>
<dbReference type="Pfam" id="PF12937">
    <property type="entry name" value="F-box-like"/>
    <property type="match status" value="1"/>
</dbReference>
<sequence length="532" mass="60135">MGRSSFAPIEELPPELIAHIFSFLDRPAPSDTRLHDQPFPHMLSDPNCPPLKVVSAVSKRWRVIALPFLFRHVSWTFDRWDIVFTNTADRGPEGSATPLDMLSFIERNKLGHYVESLTMCVSDRMYGKHRLSGAAGSSRDEDIPELVSLSVAELREAAGGTAKWSRHDSATEDSNWLWERIFDVMDPTRLTIIALPRMLASLLSRMLYKGDTWRFKDQYHILSLERAQKSPHSGVTERDAKKDTLNAPEQGSQSCEPSKTSSRCSHQQKRVQTKLFTIRPWTSVLLNEGSSTQVYKQYEFFHMRPPSILGSLLGCEEFPNDEPLIPRTVRSLSYVAIFPLSSHFNSLVRHLPPLDRIFVQLVPRNDILEDPDEMRNIQMGDLWMERNTCYGLIMRELFADPDTDSDDDDSDAGRPNGWKELSVFESGDAADREAWEMACTYVRMSGAPWSVVGDGVLVRQSARERALGNPSEDTEAGDGMELLSVSLPYPDLCCKPETGKANMIRSQPALRMLMWNGTAILPVSPTQPILYD</sequence>
<dbReference type="CDD" id="cd09917">
    <property type="entry name" value="F-box_SF"/>
    <property type="match status" value="1"/>
</dbReference>
<proteinExistence type="predicted"/>